<protein>
    <submittedName>
        <fullName evidence="1">Uncharacterized protein</fullName>
    </submittedName>
</protein>
<dbReference type="AlphaFoldDB" id="A0AAW1LAW2"/>
<proteinExistence type="predicted"/>
<name>A0AAW1LAW2_POPJA</name>
<keyword evidence="2" id="KW-1185">Reference proteome</keyword>
<reference evidence="1 2" key="1">
    <citation type="journal article" date="2024" name="BMC Genomics">
        <title>De novo assembly and annotation of Popillia japonica's genome with initial clues to its potential as an invasive pest.</title>
        <authorList>
            <person name="Cucini C."/>
            <person name="Boschi S."/>
            <person name="Funari R."/>
            <person name="Cardaioli E."/>
            <person name="Iannotti N."/>
            <person name="Marturano G."/>
            <person name="Paoli F."/>
            <person name="Bruttini M."/>
            <person name="Carapelli A."/>
            <person name="Frati F."/>
            <person name="Nardi F."/>
        </authorList>
    </citation>
    <scope>NUCLEOTIDE SEQUENCE [LARGE SCALE GENOMIC DNA]</scope>
    <source>
        <strain evidence="1">DMR45628</strain>
    </source>
</reference>
<dbReference type="EMBL" id="JASPKY010000141">
    <property type="protein sequence ID" value="KAK9730822.1"/>
    <property type="molecule type" value="Genomic_DNA"/>
</dbReference>
<sequence length="246" mass="27774">MTSDEHYEIFKRLAAVYDDIESGEADHPMILKRNRICSWLSKMEDGTCLEALHTELVAAEVVNPNMQTLVYCGSLITDEDTEAKWDFLFAKLLLFDLWWLDIIAGVDEESTIEDANRARALTATVNAHTIGFETAYQYILDNFVQINTTLGSENTKSIIRTLANKLTNTTHPTQLNTLFNSLTVDQRPTYQETFEIASATIVSNGNLLGDRLDDIKIWVEDYDSSGITFSISISLMLMALLSHLFM</sequence>
<organism evidence="1 2">
    <name type="scientific">Popillia japonica</name>
    <name type="common">Japanese beetle</name>
    <dbReference type="NCBI Taxonomy" id="7064"/>
    <lineage>
        <taxon>Eukaryota</taxon>
        <taxon>Metazoa</taxon>
        <taxon>Ecdysozoa</taxon>
        <taxon>Arthropoda</taxon>
        <taxon>Hexapoda</taxon>
        <taxon>Insecta</taxon>
        <taxon>Pterygota</taxon>
        <taxon>Neoptera</taxon>
        <taxon>Endopterygota</taxon>
        <taxon>Coleoptera</taxon>
        <taxon>Polyphaga</taxon>
        <taxon>Scarabaeiformia</taxon>
        <taxon>Scarabaeidae</taxon>
        <taxon>Rutelinae</taxon>
        <taxon>Popillia</taxon>
    </lineage>
</organism>
<evidence type="ECO:0000313" key="1">
    <source>
        <dbReference type="EMBL" id="KAK9730822.1"/>
    </source>
</evidence>
<gene>
    <name evidence="1" type="ORF">QE152_g14191</name>
</gene>
<dbReference type="Proteomes" id="UP001458880">
    <property type="component" value="Unassembled WGS sequence"/>
</dbReference>
<comment type="caution">
    <text evidence="1">The sequence shown here is derived from an EMBL/GenBank/DDBJ whole genome shotgun (WGS) entry which is preliminary data.</text>
</comment>
<dbReference type="Gene3D" id="1.25.50.20">
    <property type="match status" value="1"/>
</dbReference>
<accession>A0AAW1LAW2</accession>
<evidence type="ECO:0000313" key="2">
    <source>
        <dbReference type="Proteomes" id="UP001458880"/>
    </source>
</evidence>